<evidence type="ECO:0000313" key="2">
    <source>
        <dbReference type="Proteomes" id="UP000009342"/>
    </source>
</evidence>
<dbReference type="EMBL" id="CAKZ01000158">
    <property type="protein sequence ID" value="CCJ82638.1"/>
    <property type="molecule type" value="Genomic_DNA"/>
</dbReference>
<name>A0ABP1WE66_9ENTR</name>
<keyword evidence="2" id="KW-1185">Reference proteome</keyword>
<organism evidence="1 2">
    <name type="scientific">Cronobacter dublinensis 1210</name>
    <dbReference type="NCBI Taxonomy" id="1208656"/>
    <lineage>
        <taxon>Bacteria</taxon>
        <taxon>Pseudomonadati</taxon>
        <taxon>Pseudomonadota</taxon>
        <taxon>Gammaproteobacteria</taxon>
        <taxon>Enterobacterales</taxon>
        <taxon>Enterobacteriaceae</taxon>
        <taxon>Cronobacter</taxon>
    </lineage>
</organism>
<dbReference type="Proteomes" id="UP000009342">
    <property type="component" value="Unassembled WGS sequence"/>
</dbReference>
<reference evidence="2" key="1">
    <citation type="journal article" date="2012" name="PLoS ONE">
        <title>Comparative analysis of genome sequences covering the seven cronobacter species.</title>
        <authorList>
            <person name="Joseph S."/>
            <person name="Desai P."/>
            <person name="Ji Y."/>
            <person name="Cummings C.A."/>
            <person name="Shih R."/>
            <person name="Degoricija L."/>
            <person name="Rico A."/>
            <person name="Brzoska P."/>
            <person name="Hamby S.E."/>
            <person name="Masood N."/>
            <person name="Hariri S."/>
            <person name="Sonbol H."/>
            <person name="Chuzhanova N."/>
            <person name="McClelland M."/>
            <person name="Furtado M.R."/>
            <person name="Forsythe S.J."/>
        </authorList>
    </citation>
    <scope>NUCLEOTIDE SEQUENCE [LARGE SCALE GENOMIC DNA]</scope>
    <source>
        <strain evidence="2">1210</strain>
    </source>
</reference>
<proteinExistence type="predicted"/>
<evidence type="ECO:0000313" key="1">
    <source>
        <dbReference type="EMBL" id="CCJ82638.1"/>
    </source>
</evidence>
<protein>
    <submittedName>
        <fullName evidence="1">Uncharacterized protein</fullName>
    </submittedName>
</protein>
<accession>A0ABP1WE66</accession>
<comment type="caution">
    <text evidence="1">The sequence shown here is derived from an EMBL/GenBank/DDBJ whole genome shotgun (WGS) entry which is preliminary data.</text>
</comment>
<gene>
    <name evidence="1" type="ORF">BN134_3405</name>
</gene>
<sequence length="345" mass="36541">MCIIDRAAHKLGDAAGGNKPALVVNIAAAQLQIAQRDNAALRAAVTVNNGVACGIKRHIFIRLQPSAAVIEPAAGEGQRIAAGQRACAVIKATGVELRRAVDLYLAVLVIQIAAAQHRRAACDHAPLTVIDSTGVERGVAAGGNLAILVIDIAAVERQRVGGDQRPAIAVIQRLLMGIDRKTVCRLQRAARVVERLGGERHIAIRDDAPAVIGERAALNISLPLGGYHASAVVHLACQDAHIRAAQQAALRRGGVHQRLAVGICPQSIARLRQSAGVIKTPAVEIKRAIRDELAARVRERLLPGVERHRVAKQRTAVVVKRAALAGQCILRFDAPALIAKLIGYL</sequence>